<accession>A0A4Q9VWT2</accession>
<keyword evidence="3 5" id="KW-0479">Metal-binding</keyword>
<organism evidence="6 7">
    <name type="scientific">Siculibacillus lacustris</name>
    <dbReference type="NCBI Taxonomy" id="1549641"/>
    <lineage>
        <taxon>Bacteria</taxon>
        <taxon>Pseudomonadati</taxon>
        <taxon>Pseudomonadota</taxon>
        <taxon>Alphaproteobacteria</taxon>
        <taxon>Hyphomicrobiales</taxon>
        <taxon>Ancalomicrobiaceae</taxon>
        <taxon>Siculibacillus</taxon>
    </lineage>
</organism>
<gene>
    <name evidence="5 6" type="primary">hypA</name>
    <name evidence="6" type="ORF">EYW49_03895</name>
</gene>
<keyword evidence="7" id="KW-1185">Reference proteome</keyword>
<evidence type="ECO:0000256" key="1">
    <source>
        <dbReference type="ARBA" id="ARBA00010748"/>
    </source>
</evidence>
<reference evidence="6 7" key="1">
    <citation type="submission" date="2019-02" db="EMBL/GenBank/DDBJ databases">
        <title>Siculibacillus lacustris gen. nov., sp. nov., a new rosette-forming bacterium isolated from a freshwater crater lake (Lake St. Ana, Romania).</title>
        <authorList>
            <person name="Felfoldi T."/>
            <person name="Marton Z."/>
            <person name="Szabo A."/>
            <person name="Mentes A."/>
            <person name="Boka K."/>
            <person name="Marialigeti K."/>
            <person name="Mathe I."/>
            <person name="Koncz M."/>
            <person name="Schumann P."/>
            <person name="Toth E."/>
        </authorList>
    </citation>
    <scope>NUCLEOTIDE SEQUENCE [LARGE SCALE GENOMIC DNA]</scope>
    <source>
        <strain evidence="6 7">SA-279</strain>
    </source>
</reference>
<comment type="function">
    <text evidence="5">Involved in the maturation of [NiFe] hydrogenases. Required for nickel insertion into the metal center of the hydrogenase.</text>
</comment>
<evidence type="ECO:0000313" key="7">
    <source>
        <dbReference type="Proteomes" id="UP000292781"/>
    </source>
</evidence>
<evidence type="ECO:0000256" key="5">
    <source>
        <dbReference type="HAMAP-Rule" id="MF_00213"/>
    </source>
</evidence>
<evidence type="ECO:0000256" key="3">
    <source>
        <dbReference type="ARBA" id="ARBA00022723"/>
    </source>
</evidence>
<dbReference type="NCBIfam" id="TIGR00100">
    <property type="entry name" value="hypA"/>
    <property type="match status" value="1"/>
</dbReference>
<proteinExistence type="inferred from homology"/>
<dbReference type="InterPro" id="IPR020538">
    <property type="entry name" value="Hydgase_Ni_incorp_HypA/HybF_CS"/>
</dbReference>
<feature type="binding site" evidence="5">
    <location>
        <position position="76"/>
    </location>
    <ligand>
        <name>Zn(2+)</name>
        <dbReference type="ChEBI" id="CHEBI:29105"/>
    </ligand>
</feature>
<dbReference type="AlphaFoldDB" id="A0A4Q9VWT2"/>
<dbReference type="PANTHER" id="PTHR34535">
    <property type="entry name" value="HYDROGENASE MATURATION FACTOR HYPA"/>
    <property type="match status" value="1"/>
</dbReference>
<dbReference type="Gene3D" id="3.30.2320.80">
    <property type="match status" value="1"/>
</dbReference>
<keyword evidence="4 5" id="KW-0862">Zinc</keyword>
<feature type="binding site" evidence="5">
    <location>
        <position position="89"/>
    </location>
    <ligand>
        <name>Zn(2+)</name>
        <dbReference type="ChEBI" id="CHEBI:29105"/>
    </ligand>
</feature>
<dbReference type="GO" id="GO:0008270">
    <property type="term" value="F:zinc ion binding"/>
    <property type="evidence" value="ECO:0007669"/>
    <property type="project" value="UniProtKB-UniRule"/>
</dbReference>
<dbReference type="PROSITE" id="PS01249">
    <property type="entry name" value="HYPA"/>
    <property type="match status" value="1"/>
</dbReference>
<dbReference type="Pfam" id="PF01155">
    <property type="entry name" value="HypA"/>
    <property type="match status" value="1"/>
</dbReference>
<dbReference type="GO" id="GO:0051604">
    <property type="term" value="P:protein maturation"/>
    <property type="evidence" value="ECO:0007669"/>
    <property type="project" value="InterPro"/>
</dbReference>
<dbReference type="RefSeq" id="WP_131306404.1">
    <property type="nucleotide sequence ID" value="NZ_SJFN01000004.1"/>
</dbReference>
<evidence type="ECO:0000313" key="6">
    <source>
        <dbReference type="EMBL" id="TBW40334.1"/>
    </source>
</evidence>
<comment type="similarity">
    <text evidence="1 5">Belongs to the HypA/HybF family.</text>
</comment>
<dbReference type="InterPro" id="IPR000688">
    <property type="entry name" value="HypA/HybF"/>
</dbReference>
<dbReference type="EMBL" id="SJFN01000004">
    <property type="protein sequence ID" value="TBW40334.1"/>
    <property type="molecule type" value="Genomic_DNA"/>
</dbReference>
<evidence type="ECO:0000256" key="2">
    <source>
        <dbReference type="ARBA" id="ARBA00022596"/>
    </source>
</evidence>
<feature type="binding site" evidence="5">
    <location>
        <position position="73"/>
    </location>
    <ligand>
        <name>Zn(2+)</name>
        <dbReference type="ChEBI" id="CHEBI:29105"/>
    </ligand>
</feature>
<comment type="caution">
    <text evidence="6">The sequence shown here is derived from an EMBL/GenBank/DDBJ whole genome shotgun (WGS) entry which is preliminary data.</text>
</comment>
<dbReference type="PIRSF" id="PIRSF004761">
    <property type="entry name" value="Hydrgn_mat_HypA"/>
    <property type="match status" value="1"/>
</dbReference>
<dbReference type="PANTHER" id="PTHR34535:SF3">
    <property type="entry name" value="HYDROGENASE MATURATION FACTOR HYPA"/>
    <property type="match status" value="1"/>
</dbReference>
<keyword evidence="2 5" id="KW-0533">Nickel</keyword>
<dbReference type="GO" id="GO:0016151">
    <property type="term" value="F:nickel cation binding"/>
    <property type="evidence" value="ECO:0007669"/>
    <property type="project" value="UniProtKB-UniRule"/>
</dbReference>
<name>A0A4Q9VWT2_9HYPH</name>
<sequence>MHELTLCDSLIEILAQERATRRFASVRRLRLEIGRFGCIDPEALAYAFDVSTRGTFLDGALLEIERPAGRAHCLDCGADVEVETRLDACPACGGERLSPTGGDEMRLIEMEVA</sequence>
<feature type="binding site" evidence="5">
    <location>
        <position position="92"/>
    </location>
    <ligand>
        <name>Zn(2+)</name>
        <dbReference type="ChEBI" id="CHEBI:29105"/>
    </ligand>
</feature>
<evidence type="ECO:0000256" key="4">
    <source>
        <dbReference type="ARBA" id="ARBA00022833"/>
    </source>
</evidence>
<feature type="binding site" evidence="5">
    <location>
        <position position="2"/>
    </location>
    <ligand>
        <name>Ni(2+)</name>
        <dbReference type="ChEBI" id="CHEBI:49786"/>
    </ligand>
</feature>
<dbReference type="OrthoDB" id="288014at2"/>
<dbReference type="Proteomes" id="UP000292781">
    <property type="component" value="Unassembled WGS sequence"/>
</dbReference>
<protein>
    <recommendedName>
        <fullName evidence="5">Hydrogenase maturation factor HypA</fullName>
    </recommendedName>
</protein>
<dbReference type="HAMAP" id="MF_00213">
    <property type="entry name" value="HypA_HybF"/>
    <property type="match status" value="1"/>
</dbReference>